<accession>A0A813LMN8</accession>
<dbReference type="Proteomes" id="UP000626109">
    <property type="component" value="Unassembled WGS sequence"/>
</dbReference>
<gene>
    <name evidence="1" type="ORF">PGLA2088_LOCUS48232</name>
</gene>
<protein>
    <submittedName>
        <fullName evidence="1">Uncharacterized protein</fullName>
    </submittedName>
</protein>
<reference evidence="1" key="1">
    <citation type="submission" date="2021-02" db="EMBL/GenBank/DDBJ databases">
        <authorList>
            <person name="Dougan E. K."/>
            <person name="Rhodes N."/>
            <person name="Thang M."/>
            <person name="Chan C."/>
        </authorList>
    </citation>
    <scope>NUCLEOTIDE SEQUENCE</scope>
</reference>
<name>A0A813LMN8_POLGL</name>
<dbReference type="EMBL" id="CAJNNW010036641">
    <property type="protein sequence ID" value="CAE8736257.1"/>
    <property type="molecule type" value="Genomic_DNA"/>
</dbReference>
<sequence>MPPMSGPRLEARFFANDFSSSFGSKGGECFKYRLPVCFDLRRFLSFAAKHPGKPRFVLDQIQLNQTDDGILCTCSLHWLDSNSPRDCSLAFVMISPWFLKQIKLIQQTAA</sequence>
<comment type="caution">
    <text evidence="1">The sequence shown here is derived from an EMBL/GenBank/DDBJ whole genome shotgun (WGS) entry which is preliminary data.</text>
</comment>
<organism evidence="1 2">
    <name type="scientific">Polarella glacialis</name>
    <name type="common">Dinoflagellate</name>
    <dbReference type="NCBI Taxonomy" id="89957"/>
    <lineage>
        <taxon>Eukaryota</taxon>
        <taxon>Sar</taxon>
        <taxon>Alveolata</taxon>
        <taxon>Dinophyceae</taxon>
        <taxon>Suessiales</taxon>
        <taxon>Suessiaceae</taxon>
        <taxon>Polarella</taxon>
    </lineage>
</organism>
<dbReference type="AlphaFoldDB" id="A0A813LMN8"/>
<proteinExistence type="predicted"/>
<evidence type="ECO:0000313" key="1">
    <source>
        <dbReference type="EMBL" id="CAE8736257.1"/>
    </source>
</evidence>
<evidence type="ECO:0000313" key="2">
    <source>
        <dbReference type="Proteomes" id="UP000626109"/>
    </source>
</evidence>